<evidence type="ECO:0000259" key="1">
    <source>
        <dbReference type="Pfam" id="PF12571"/>
    </source>
</evidence>
<dbReference type="PANTHER" id="PTHR35191">
    <property type="entry name" value="PROPHAGE SIDE TAIL FIBER PROTEIN HOMOLOG STFQ-RELATED"/>
    <property type="match status" value="1"/>
</dbReference>
<gene>
    <name evidence="3" type="ORF">GCM10007915_00510</name>
    <name evidence="4" type="ORF">GCM10007915_11870</name>
</gene>
<dbReference type="InterPro" id="IPR053827">
    <property type="entry name" value="Gp10_C"/>
</dbReference>
<protein>
    <recommendedName>
        <fullName evidence="6">Phage tail-collar fibre protein</fullName>
    </recommendedName>
</protein>
<evidence type="ECO:0000313" key="4">
    <source>
        <dbReference type="EMBL" id="GLR28949.1"/>
    </source>
</evidence>
<feature type="domain" description="Phage tail fibre protein N-terminal" evidence="1">
    <location>
        <begin position="1"/>
        <end position="148"/>
    </location>
</feature>
<evidence type="ECO:0008006" key="6">
    <source>
        <dbReference type="Google" id="ProtNLM"/>
    </source>
</evidence>
<dbReference type="Pfam" id="PF12571">
    <property type="entry name" value="Phage_tail_fib"/>
    <property type="match status" value="1"/>
</dbReference>
<dbReference type="EMBL" id="BSOK01000020">
    <property type="protein sequence ID" value="GLR28949.1"/>
    <property type="molecule type" value="Genomic_DNA"/>
</dbReference>
<name>A0ABQ5YT54_9GAMM</name>
<reference evidence="3" key="1">
    <citation type="journal article" date="2014" name="Int. J. Syst. Evol. Microbiol.">
        <title>Complete genome of a new Firmicutes species belonging to the dominant human colonic microbiota ('Ruminococcus bicirculans') reveals two chromosomes and a selective capacity to utilize plant glucans.</title>
        <authorList>
            <consortium name="NISC Comparative Sequencing Program"/>
            <person name="Wegmann U."/>
            <person name="Louis P."/>
            <person name="Goesmann A."/>
            <person name="Henrissat B."/>
            <person name="Duncan S.H."/>
            <person name="Flint H.J."/>
        </authorList>
    </citation>
    <scope>NUCLEOTIDE SEQUENCE</scope>
    <source>
        <strain evidence="3">NBRC 103191</strain>
    </source>
</reference>
<comment type="caution">
    <text evidence="3">The sequence shown here is derived from an EMBL/GenBank/DDBJ whole genome shotgun (WGS) entry which is preliminary data.</text>
</comment>
<evidence type="ECO:0000259" key="2">
    <source>
        <dbReference type="Pfam" id="PF21939"/>
    </source>
</evidence>
<proteinExistence type="predicted"/>
<dbReference type="Proteomes" id="UP001156645">
    <property type="component" value="Unassembled WGS sequence"/>
</dbReference>
<evidence type="ECO:0000313" key="5">
    <source>
        <dbReference type="Proteomes" id="UP001156645"/>
    </source>
</evidence>
<accession>A0ABQ5YT54</accession>
<organism evidence="3 5">
    <name type="scientific">Psychrobacter pacificensis</name>
    <dbReference type="NCBI Taxonomy" id="112002"/>
    <lineage>
        <taxon>Bacteria</taxon>
        <taxon>Pseudomonadati</taxon>
        <taxon>Pseudomonadota</taxon>
        <taxon>Gammaproteobacteria</taxon>
        <taxon>Moraxellales</taxon>
        <taxon>Moraxellaceae</taxon>
        <taxon>Psychrobacter</taxon>
    </lineage>
</organism>
<keyword evidence="5" id="KW-1185">Reference proteome</keyword>
<sequence length="329" mass="35341">MANYYVLLTDHGKSFIANAQANSQLALTHVVLGDANDQPYLPDSRLTQTSLVNQRAKVAVTSIKIVNDTTAEVSAVVPSNVGGFNLHEVGITDSSGKLVYVGNFHGGYRPTLTEGAGGDMELIFTITADNLATVVIETDSNVVIATRDWVADRFALKSLVSELHDIINQLQDELMATQFQLLSNRIDDIEKGIAGLLDLQPYKVGDIYQTTINHLDAAAVAAHHGYGTWERFAEGRTLVGLSTKTDDPSDYKTIGNEFGENEETLTLAQIPNHDHTVDMHSGSIDGGTRAGTQNTSSSAANIKTNAVGGGEPHNNIQPSKVVGKWLRTA</sequence>
<reference evidence="3" key="3">
    <citation type="submission" date="2023-01" db="EMBL/GenBank/DDBJ databases">
        <title>Draft genome sequence of Psychrobacter pacificensis strain NBRC 103191.</title>
        <authorList>
            <person name="Sun Q."/>
            <person name="Mori K."/>
        </authorList>
    </citation>
    <scope>NUCLEOTIDE SEQUENCE</scope>
    <source>
        <strain evidence="3">NBRC 103191</strain>
    </source>
</reference>
<dbReference type="Pfam" id="PF21939">
    <property type="entry name" value="Gp10_C"/>
    <property type="match status" value="1"/>
</dbReference>
<dbReference type="InterPro" id="IPR051934">
    <property type="entry name" value="Phage_Tail_Fiber_Structural"/>
</dbReference>
<dbReference type="RefSeq" id="WP_201587892.1">
    <property type="nucleotide sequence ID" value="NZ_BSOK01000002.1"/>
</dbReference>
<dbReference type="EMBL" id="BSOK01000002">
    <property type="protein sequence ID" value="GLR27813.1"/>
    <property type="molecule type" value="Genomic_DNA"/>
</dbReference>
<dbReference type="PANTHER" id="PTHR35191:SF1">
    <property type="entry name" value="PROPHAGE SIDE TAIL FIBER PROTEIN HOMOLOG STFQ-RELATED"/>
    <property type="match status" value="1"/>
</dbReference>
<dbReference type="SUPFAM" id="SSF88874">
    <property type="entry name" value="Receptor-binding domain of short tail fibre protein gp12"/>
    <property type="match status" value="1"/>
</dbReference>
<evidence type="ECO:0000313" key="3">
    <source>
        <dbReference type="EMBL" id="GLR27813.1"/>
    </source>
</evidence>
<dbReference type="InterPro" id="IPR022225">
    <property type="entry name" value="Phage_tail_fibre_N"/>
</dbReference>
<reference evidence="5" key="2">
    <citation type="journal article" date="2019" name="Int. J. Syst. Evol. Microbiol.">
        <title>The Global Catalogue of Microorganisms (GCM) 10K type strain sequencing project: providing services to taxonomists for standard genome sequencing and annotation.</title>
        <authorList>
            <consortium name="The Broad Institute Genomics Platform"/>
            <consortium name="The Broad Institute Genome Sequencing Center for Infectious Disease"/>
            <person name="Wu L."/>
            <person name="Ma J."/>
        </authorList>
    </citation>
    <scope>NUCLEOTIDE SEQUENCE [LARGE SCALE GENOMIC DNA]</scope>
    <source>
        <strain evidence="5">NBRC 103191</strain>
    </source>
</reference>
<feature type="domain" description="Baseplate structural protein Gp10 C-terminal" evidence="2">
    <location>
        <begin position="202"/>
        <end position="328"/>
    </location>
</feature>